<comment type="caution">
    <text evidence="1">The sequence shown here is derived from an EMBL/GenBank/DDBJ whole genome shotgun (WGS) entry which is preliminary data.</text>
</comment>
<dbReference type="RefSeq" id="WP_002816275.1">
    <property type="nucleotide sequence ID" value="NZ_GG693392.1"/>
</dbReference>
<dbReference type="AlphaFoldDB" id="C2KLV5"/>
<organism evidence="1 2">
    <name type="scientific">Leuconostoc mesenteroides subsp. cremoris ATCC 19254</name>
    <dbReference type="NCBI Taxonomy" id="586220"/>
    <lineage>
        <taxon>Bacteria</taxon>
        <taxon>Bacillati</taxon>
        <taxon>Bacillota</taxon>
        <taxon>Bacilli</taxon>
        <taxon>Lactobacillales</taxon>
        <taxon>Lactobacillaceae</taxon>
        <taxon>Leuconostoc</taxon>
    </lineage>
</organism>
<protein>
    <submittedName>
        <fullName evidence="1">Uncharacterized protein</fullName>
    </submittedName>
</protein>
<gene>
    <name evidence="1" type="ORF">HMPREF0555_1621</name>
</gene>
<evidence type="ECO:0000313" key="2">
    <source>
        <dbReference type="Proteomes" id="UP000004283"/>
    </source>
</evidence>
<name>C2KLV5_LEUMC</name>
<dbReference type="Proteomes" id="UP000004283">
    <property type="component" value="Unassembled WGS sequence"/>
</dbReference>
<accession>C2KLV5</accession>
<evidence type="ECO:0000313" key="1">
    <source>
        <dbReference type="EMBL" id="EEJ41787.1"/>
    </source>
</evidence>
<reference evidence="1 2" key="1">
    <citation type="submission" date="2009-04" db="EMBL/GenBank/DDBJ databases">
        <authorList>
            <person name="Qin X."/>
            <person name="Bachman B."/>
            <person name="Battles P."/>
            <person name="Bell A."/>
            <person name="Bess C."/>
            <person name="Bickham C."/>
            <person name="Chaboub L."/>
            <person name="Chen D."/>
            <person name="Coyle M."/>
            <person name="Deiros D.R."/>
            <person name="Dinh H."/>
            <person name="Forbes L."/>
            <person name="Fowler G."/>
            <person name="Francisco L."/>
            <person name="Fu Q."/>
            <person name="Gubbala S."/>
            <person name="Hale W."/>
            <person name="Han Y."/>
            <person name="Hemphill L."/>
            <person name="Highlander S.K."/>
            <person name="Hirani K."/>
            <person name="Hogues M."/>
            <person name="Jackson L."/>
            <person name="Jakkamsetti A."/>
            <person name="Javaid M."/>
            <person name="Jiang H."/>
            <person name="Korchina V."/>
            <person name="Kovar C."/>
            <person name="Lara F."/>
            <person name="Lee S."/>
            <person name="Mata R."/>
            <person name="Mathew T."/>
            <person name="Moen C."/>
            <person name="Morales K."/>
            <person name="Munidasa M."/>
            <person name="Nazareth L."/>
            <person name="Ngo R."/>
            <person name="Nguyen L."/>
            <person name="Okwuonu G."/>
            <person name="Ongeri F."/>
            <person name="Patil S."/>
            <person name="Petrosino J."/>
            <person name="Pham C."/>
            <person name="Pham P."/>
            <person name="Pu L.-L."/>
            <person name="Puazo M."/>
            <person name="Raj R."/>
            <person name="Reid J."/>
            <person name="Rouhana J."/>
            <person name="Saada N."/>
            <person name="Shang Y."/>
            <person name="Simmons D."/>
            <person name="Thornton R."/>
            <person name="Warren J."/>
            <person name="Weissenberger G."/>
            <person name="Zhang J."/>
            <person name="Zhang L."/>
            <person name="Zhou C."/>
            <person name="Zhu D."/>
            <person name="Muzny D."/>
            <person name="Worley K."/>
            <person name="Gibbs R."/>
        </authorList>
    </citation>
    <scope>NUCLEOTIDE SEQUENCE [LARGE SCALE GENOMIC DNA]</scope>
    <source>
        <strain evidence="1 2">ATCC 19254</strain>
    </source>
</reference>
<dbReference type="HOGENOM" id="CLU_076096_0_0_9"/>
<proteinExistence type="predicted"/>
<sequence length="232" mass="25446">MIEQYQDVINDFWIDEPTIKYAVGVLTGHIIAGEKIKLACERHLSDLQRIKSDPELKPGIYDLQVTGGSGNIGADRDQTSAPFINYLGDDKGNLNSQGTGDVHGPSKIRLILFSGDVLKLDNISKVKFIAISKFQSSNELGQGEYIVGLDIPAGTYKLSSNVKFNPEFDNLGWSIDILDKNGDNKTQEYNSSNNDVVVKLNNGDVVSTSNMYSGETAGITPDQEKLIFNKVK</sequence>
<dbReference type="EMBL" id="ACKV01000091">
    <property type="protein sequence ID" value="EEJ41787.1"/>
    <property type="molecule type" value="Genomic_DNA"/>
</dbReference>